<dbReference type="CDD" id="cd03191">
    <property type="entry name" value="GST_C_Zeta"/>
    <property type="match status" value="1"/>
</dbReference>
<evidence type="ECO:0000256" key="11">
    <source>
        <dbReference type="ARBA" id="ARBA00047960"/>
    </source>
</evidence>
<dbReference type="PROSITE" id="PS50405">
    <property type="entry name" value="GST_CTER"/>
    <property type="match status" value="1"/>
</dbReference>
<proteinExistence type="evidence at transcript level"/>
<dbReference type="Gene3D" id="3.40.30.10">
    <property type="entry name" value="Glutaredoxin"/>
    <property type="match status" value="1"/>
</dbReference>
<comment type="catalytic activity">
    <reaction evidence="11">
        <text>RX + glutathione = an S-substituted glutathione + a halide anion + H(+)</text>
        <dbReference type="Rhea" id="RHEA:16437"/>
        <dbReference type="ChEBI" id="CHEBI:15378"/>
        <dbReference type="ChEBI" id="CHEBI:16042"/>
        <dbReference type="ChEBI" id="CHEBI:17792"/>
        <dbReference type="ChEBI" id="CHEBI:57925"/>
        <dbReference type="ChEBI" id="CHEBI:90779"/>
        <dbReference type="EC" id="2.5.1.18"/>
    </reaction>
</comment>
<dbReference type="PANTHER" id="PTHR42673:SF4">
    <property type="entry name" value="MALEYLACETOACETATE ISOMERASE"/>
    <property type="match status" value="1"/>
</dbReference>
<dbReference type="GO" id="GO:0005739">
    <property type="term" value="C:mitochondrion"/>
    <property type="evidence" value="ECO:0007669"/>
    <property type="project" value="TreeGrafter"/>
</dbReference>
<dbReference type="Pfam" id="PF02798">
    <property type="entry name" value="GST_N"/>
    <property type="match status" value="1"/>
</dbReference>
<dbReference type="InterPro" id="IPR034333">
    <property type="entry name" value="GST_Zeta_N"/>
</dbReference>
<dbReference type="InterPro" id="IPR040079">
    <property type="entry name" value="Glutathione_S-Trfase"/>
</dbReference>
<reference evidence="14" key="2">
    <citation type="submission" date="2008-05" db="EMBL/GenBank/DDBJ databases">
        <authorList>
            <person name="Lee J.-S."/>
        </authorList>
    </citation>
    <scope>NUCLEOTIDE SEQUENCE</scope>
</reference>
<dbReference type="CDD" id="cd03042">
    <property type="entry name" value="GST_N_Zeta"/>
    <property type="match status" value="1"/>
</dbReference>
<dbReference type="SFLD" id="SFLDS00019">
    <property type="entry name" value="Glutathione_Transferase_(cytos"/>
    <property type="match status" value="1"/>
</dbReference>
<keyword evidence="9" id="KW-0585">Phenylalanine catabolism</keyword>
<dbReference type="InterPro" id="IPR010987">
    <property type="entry name" value="Glutathione-S-Trfase_C-like"/>
</dbReference>
<dbReference type="SUPFAM" id="SSF47616">
    <property type="entry name" value="GST C-terminal domain-like"/>
    <property type="match status" value="1"/>
</dbReference>
<feature type="domain" description="GST N-terminal" evidence="12">
    <location>
        <begin position="4"/>
        <end position="87"/>
    </location>
</feature>
<dbReference type="InterPro" id="IPR004045">
    <property type="entry name" value="Glutathione_S-Trfase_N"/>
</dbReference>
<dbReference type="GO" id="GO:0006572">
    <property type="term" value="P:L-tyrosine catabolic process"/>
    <property type="evidence" value="ECO:0007669"/>
    <property type="project" value="UniProtKB-KW"/>
</dbReference>
<evidence type="ECO:0000256" key="10">
    <source>
        <dbReference type="ARBA" id="ARBA00023235"/>
    </source>
</evidence>
<evidence type="ECO:0000259" key="13">
    <source>
        <dbReference type="PROSITE" id="PS50405"/>
    </source>
</evidence>
<comment type="pathway">
    <text evidence="4">Amino-acid degradation; L-phenylalanine degradation; acetoacetate and fumarate from L-phenylalanine: step 5/6.</text>
</comment>
<dbReference type="UniPathway" id="UPA00139">
    <property type="reaction ID" value="UER00340"/>
</dbReference>
<evidence type="ECO:0000256" key="1">
    <source>
        <dbReference type="ARBA" id="ARBA00001622"/>
    </source>
</evidence>
<organism evidence="14">
    <name type="scientific">Tigriopus japonicus</name>
    <name type="common">Copepod</name>
    <dbReference type="NCBI Taxonomy" id="158387"/>
    <lineage>
        <taxon>Eukaryota</taxon>
        <taxon>Metazoa</taxon>
        <taxon>Ecdysozoa</taxon>
        <taxon>Arthropoda</taxon>
        <taxon>Crustacea</taxon>
        <taxon>Multicrustacea</taxon>
        <taxon>Hexanauplia</taxon>
        <taxon>Copepoda</taxon>
        <taxon>Harpacticoida</taxon>
        <taxon>Harpacticidae</taxon>
        <taxon>Tigriopus</taxon>
    </lineage>
</organism>
<keyword evidence="10" id="KW-0413">Isomerase</keyword>
<evidence type="ECO:0000256" key="3">
    <source>
        <dbReference type="ARBA" id="ARBA00004496"/>
    </source>
</evidence>
<dbReference type="GO" id="GO:0004364">
    <property type="term" value="F:glutathione transferase activity"/>
    <property type="evidence" value="ECO:0007669"/>
    <property type="project" value="UniProtKB-EC"/>
</dbReference>
<dbReference type="PROSITE" id="PS50404">
    <property type="entry name" value="GST_NTER"/>
    <property type="match status" value="1"/>
</dbReference>
<name>B3VHS6_TIGJA</name>
<keyword evidence="8" id="KW-0828">Tyrosine catabolism</keyword>
<dbReference type="GO" id="GO:0006749">
    <property type="term" value="P:glutathione metabolic process"/>
    <property type="evidence" value="ECO:0007669"/>
    <property type="project" value="TreeGrafter"/>
</dbReference>
<keyword evidence="7 14" id="KW-0808">Transferase</keyword>
<evidence type="ECO:0000256" key="9">
    <source>
        <dbReference type="ARBA" id="ARBA00023232"/>
    </source>
</evidence>
<keyword evidence="6" id="KW-0963">Cytoplasm</keyword>
<feature type="domain" description="GST C-terminal" evidence="13">
    <location>
        <begin position="92"/>
        <end position="214"/>
    </location>
</feature>
<evidence type="ECO:0000256" key="8">
    <source>
        <dbReference type="ARBA" id="ARBA00022878"/>
    </source>
</evidence>
<accession>B3VHS6</accession>
<comment type="cofactor">
    <cofactor evidence="2">
        <name>glutathione</name>
        <dbReference type="ChEBI" id="CHEBI:57925"/>
    </cofactor>
</comment>
<sequence length="216" mass="24781">MTTERPILYSYFRSSCSWRVRIVLAHKKIDYDYKAIHLVRDGGEQHKDEFRALNPLEQVPAFQLGDKVLTQSVAIMEFLEEMYPQHALLPKDPWKRAKVREIVEMICSGTQPIQNLSVMNMARDDPPERVRWSNYRITRGLAGVEVILEQTAGKYCLDDHVTLADCCLIPQIYNANRFSVDMEAFPIINRVARHLEALPAFKAAHPSAQPDCPTDP</sequence>
<evidence type="ECO:0000256" key="2">
    <source>
        <dbReference type="ARBA" id="ARBA00001955"/>
    </source>
</evidence>
<comment type="subcellular location">
    <subcellularLocation>
        <location evidence="3">Cytoplasm</location>
    </subcellularLocation>
</comment>
<evidence type="ECO:0000256" key="7">
    <source>
        <dbReference type="ARBA" id="ARBA00022679"/>
    </source>
</evidence>
<dbReference type="GO" id="GO:0006559">
    <property type="term" value="P:L-phenylalanine catabolic process"/>
    <property type="evidence" value="ECO:0007669"/>
    <property type="project" value="UniProtKB-UniPathway"/>
</dbReference>
<evidence type="ECO:0000256" key="6">
    <source>
        <dbReference type="ARBA" id="ARBA00022490"/>
    </source>
</evidence>
<dbReference type="SUPFAM" id="SSF52833">
    <property type="entry name" value="Thioredoxin-like"/>
    <property type="match status" value="1"/>
</dbReference>
<dbReference type="FunFam" id="1.20.1050.10:FF:000010">
    <property type="entry name" value="Maleylacetoacetate isomerase isoform 1"/>
    <property type="match status" value="1"/>
</dbReference>
<evidence type="ECO:0000256" key="4">
    <source>
        <dbReference type="ARBA" id="ARBA00004671"/>
    </source>
</evidence>
<dbReference type="Gene3D" id="1.20.1050.10">
    <property type="match status" value="1"/>
</dbReference>
<dbReference type="InterPro" id="IPR005955">
    <property type="entry name" value="GST_Zeta"/>
</dbReference>
<dbReference type="EMBL" id="EU747059">
    <property type="protein sequence ID" value="ACE81250.1"/>
    <property type="molecule type" value="mRNA"/>
</dbReference>
<comment type="similarity">
    <text evidence="5">Belongs to the GST superfamily. Zeta family.</text>
</comment>
<dbReference type="FunFam" id="3.40.30.10:FF:000041">
    <property type="entry name" value="Maleylacetoacetate isomerase isoform 1"/>
    <property type="match status" value="1"/>
</dbReference>
<evidence type="ECO:0000313" key="14">
    <source>
        <dbReference type="EMBL" id="ACE81250.1"/>
    </source>
</evidence>
<evidence type="ECO:0000256" key="5">
    <source>
        <dbReference type="ARBA" id="ARBA00010007"/>
    </source>
</evidence>
<dbReference type="InterPro" id="IPR034330">
    <property type="entry name" value="GST_Zeta_C"/>
</dbReference>
<dbReference type="GO" id="GO:0016034">
    <property type="term" value="F:maleylacetoacetate isomerase activity"/>
    <property type="evidence" value="ECO:0007669"/>
    <property type="project" value="UniProtKB-EC"/>
</dbReference>
<dbReference type="SFLD" id="SFLDG00358">
    <property type="entry name" value="Main_(cytGST)"/>
    <property type="match status" value="1"/>
</dbReference>
<dbReference type="AlphaFoldDB" id="B3VHS6"/>
<dbReference type="InterPro" id="IPR036249">
    <property type="entry name" value="Thioredoxin-like_sf"/>
</dbReference>
<evidence type="ECO:0000259" key="12">
    <source>
        <dbReference type="PROSITE" id="PS50404"/>
    </source>
</evidence>
<dbReference type="PANTHER" id="PTHR42673">
    <property type="entry name" value="MALEYLACETOACETATE ISOMERASE"/>
    <property type="match status" value="1"/>
</dbReference>
<comment type="catalytic activity">
    <reaction evidence="1">
        <text>4-maleylacetoacetate = 4-fumarylacetoacetate</text>
        <dbReference type="Rhea" id="RHEA:14817"/>
        <dbReference type="ChEBI" id="CHEBI:17105"/>
        <dbReference type="ChEBI" id="CHEBI:18034"/>
        <dbReference type="EC" id="5.2.1.2"/>
    </reaction>
</comment>
<dbReference type="InterPro" id="IPR036282">
    <property type="entry name" value="Glutathione-S-Trfase_C_sf"/>
</dbReference>
<dbReference type="NCBIfam" id="TIGR01262">
    <property type="entry name" value="maiA"/>
    <property type="match status" value="1"/>
</dbReference>
<reference evidence="14" key="1">
    <citation type="journal article" date="2008" name="Aquat. Toxicol.">
        <title>Expression of glutathione S-transferase (GST) genes in the marine copepod Tigriopus japonicus exposed to trace metals.</title>
        <authorList>
            <person name="Lee K.W."/>
            <person name="Raisuddin S."/>
            <person name="Rhee J.S."/>
            <person name="Hwang D.S."/>
            <person name="Yu I.T."/>
            <person name="Lee Y.M."/>
            <person name="Park H.G."/>
            <person name="Lee J.S."/>
        </authorList>
    </citation>
    <scope>NUCLEOTIDE SEQUENCE</scope>
</reference>
<protein>
    <submittedName>
        <fullName evidence="14">Glutathione S-transferase zeta</fullName>
    </submittedName>
</protein>